<dbReference type="Proteomes" id="UP001597168">
    <property type="component" value="Unassembled WGS sequence"/>
</dbReference>
<evidence type="ECO:0000313" key="1">
    <source>
        <dbReference type="EMBL" id="MFD1145923.1"/>
    </source>
</evidence>
<name>A0ABW3QME1_9PSEU</name>
<gene>
    <name evidence="1" type="ORF">ACFQ3T_02160</name>
</gene>
<comment type="caution">
    <text evidence="1">The sequence shown here is derived from an EMBL/GenBank/DDBJ whole genome shotgun (WGS) entry which is preliminary data.</text>
</comment>
<proteinExistence type="predicted"/>
<dbReference type="EMBL" id="JBHTLK010000005">
    <property type="protein sequence ID" value="MFD1145923.1"/>
    <property type="molecule type" value="Genomic_DNA"/>
</dbReference>
<sequence length="140" mass="15949">MTSNASARTWLASCRRCAWHVVSWRKEWAQQARDDHRRAHAVDPVQAHRDRYRYRGRLNASQTLLLDLAASGALACHFTREFTLDTDLGGSWYPNHLPHGLGHWIPGLVDAGLLRIRPTWRTSGLYVPTAAARRAVGERR</sequence>
<reference evidence="2" key="1">
    <citation type="journal article" date="2019" name="Int. J. Syst. Evol. Microbiol.">
        <title>The Global Catalogue of Microorganisms (GCM) 10K type strain sequencing project: providing services to taxonomists for standard genome sequencing and annotation.</title>
        <authorList>
            <consortium name="The Broad Institute Genomics Platform"/>
            <consortium name="The Broad Institute Genome Sequencing Center for Infectious Disease"/>
            <person name="Wu L."/>
            <person name="Ma J."/>
        </authorList>
    </citation>
    <scope>NUCLEOTIDE SEQUENCE [LARGE SCALE GENOMIC DNA]</scope>
    <source>
        <strain evidence="2">CCUG 60214</strain>
    </source>
</reference>
<keyword evidence="2" id="KW-1185">Reference proteome</keyword>
<accession>A0ABW3QME1</accession>
<protein>
    <submittedName>
        <fullName evidence="1">Uncharacterized protein</fullName>
    </submittedName>
</protein>
<organism evidence="1 2">
    <name type="scientific">Saccharothrix hoggarensis</name>
    <dbReference type="NCBI Taxonomy" id="913853"/>
    <lineage>
        <taxon>Bacteria</taxon>
        <taxon>Bacillati</taxon>
        <taxon>Actinomycetota</taxon>
        <taxon>Actinomycetes</taxon>
        <taxon>Pseudonocardiales</taxon>
        <taxon>Pseudonocardiaceae</taxon>
        <taxon>Saccharothrix</taxon>
    </lineage>
</organism>
<dbReference type="RefSeq" id="WP_380719142.1">
    <property type="nucleotide sequence ID" value="NZ_JBHTLK010000005.1"/>
</dbReference>
<evidence type="ECO:0000313" key="2">
    <source>
        <dbReference type="Proteomes" id="UP001597168"/>
    </source>
</evidence>